<protein>
    <submittedName>
        <fullName evidence="1">Uncharacterized protein</fullName>
    </submittedName>
</protein>
<proteinExistence type="predicted"/>
<accession>X1G3B2</accession>
<organism evidence="1">
    <name type="scientific">marine sediment metagenome</name>
    <dbReference type="NCBI Taxonomy" id="412755"/>
    <lineage>
        <taxon>unclassified sequences</taxon>
        <taxon>metagenomes</taxon>
        <taxon>ecological metagenomes</taxon>
    </lineage>
</organism>
<comment type="caution">
    <text evidence="1">The sequence shown here is derived from an EMBL/GenBank/DDBJ whole genome shotgun (WGS) entry which is preliminary data.</text>
</comment>
<name>X1G3B2_9ZZZZ</name>
<gene>
    <name evidence="1" type="ORF">S03H2_31967</name>
</gene>
<dbReference type="EMBL" id="BARU01019413">
    <property type="protein sequence ID" value="GAH52401.1"/>
    <property type="molecule type" value="Genomic_DNA"/>
</dbReference>
<feature type="non-terminal residue" evidence="1">
    <location>
        <position position="94"/>
    </location>
</feature>
<evidence type="ECO:0000313" key="1">
    <source>
        <dbReference type="EMBL" id="GAH52401.1"/>
    </source>
</evidence>
<dbReference type="AlphaFoldDB" id="X1G3B2"/>
<reference evidence="1" key="1">
    <citation type="journal article" date="2014" name="Front. Microbiol.">
        <title>High frequency of phylogenetically diverse reductive dehalogenase-homologous genes in deep subseafloor sedimentary metagenomes.</title>
        <authorList>
            <person name="Kawai M."/>
            <person name="Futagami T."/>
            <person name="Toyoda A."/>
            <person name="Takaki Y."/>
            <person name="Nishi S."/>
            <person name="Hori S."/>
            <person name="Arai W."/>
            <person name="Tsubouchi T."/>
            <person name="Morono Y."/>
            <person name="Uchiyama I."/>
            <person name="Ito T."/>
            <person name="Fujiyama A."/>
            <person name="Inagaki F."/>
            <person name="Takami H."/>
        </authorList>
    </citation>
    <scope>NUCLEOTIDE SEQUENCE</scope>
    <source>
        <strain evidence="1">Expedition CK06-06</strain>
    </source>
</reference>
<sequence>MINLIDFDFELEDIPFIEDGDFRTLKLPELTEEERFLVDPLVAPTSGLRIQILENIEKEGKKKYLLPNRKLFLFLRVFKAISQKYKEMKEGKNL</sequence>